<gene>
    <name evidence="5" type="ORF">C8D82_102116</name>
</gene>
<dbReference type="PROSITE" id="PS01124">
    <property type="entry name" value="HTH_ARAC_FAMILY_2"/>
    <property type="match status" value="1"/>
</dbReference>
<dbReference type="SUPFAM" id="SSF46689">
    <property type="entry name" value="Homeodomain-like"/>
    <property type="match status" value="2"/>
</dbReference>
<evidence type="ECO:0000256" key="2">
    <source>
        <dbReference type="ARBA" id="ARBA00023125"/>
    </source>
</evidence>
<accession>A0A2U1BA68</accession>
<keyword evidence="6" id="KW-1185">Reference proteome</keyword>
<protein>
    <submittedName>
        <fullName evidence="5">LacI family transcriptional regulator</fullName>
    </submittedName>
</protein>
<dbReference type="Gene3D" id="1.10.10.60">
    <property type="entry name" value="Homeodomain-like"/>
    <property type="match status" value="1"/>
</dbReference>
<dbReference type="Proteomes" id="UP000245959">
    <property type="component" value="Unassembled WGS sequence"/>
</dbReference>
<dbReference type="GeneID" id="78293905"/>
<dbReference type="RefSeq" id="WP_116882573.1">
    <property type="nucleotide sequence ID" value="NZ_CABMMC010000192.1"/>
</dbReference>
<evidence type="ECO:0000256" key="3">
    <source>
        <dbReference type="ARBA" id="ARBA00023163"/>
    </source>
</evidence>
<dbReference type="Gene3D" id="3.40.50.2300">
    <property type="match status" value="2"/>
</dbReference>
<name>A0A2U1BA68_9BACT</name>
<dbReference type="PANTHER" id="PTHR30146:SF24">
    <property type="entry name" value="XYLOSE OPERON REGULATORY PROTEIN"/>
    <property type="match status" value="1"/>
</dbReference>
<dbReference type="Pfam" id="PF12833">
    <property type="entry name" value="HTH_18"/>
    <property type="match status" value="1"/>
</dbReference>
<keyword evidence="2" id="KW-0238">DNA-binding</keyword>
<keyword evidence="3" id="KW-0804">Transcription</keyword>
<dbReference type="Pfam" id="PF13377">
    <property type="entry name" value="Peripla_BP_3"/>
    <property type="match status" value="1"/>
</dbReference>
<evidence type="ECO:0000256" key="1">
    <source>
        <dbReference type="ARBA" id="ARBA00023015"/>
    </source>
</evidence>
<comment type="caution">
    <text evidence="5">The sequence shown here is derived from an EMBL/GenBank/DDBJ whole genome shotgun (WGS) entry which is preliminary data.</text>
</comment>
<reference evidence="5 6" key="1">
    <citation type="submission" date="2018-04" db="EMBL/GenBank/DDBJ databases">
        <title>Genomic Encyclopedia of Type Strains, Phase IV (KMG-IV): sequencing the most valuable type-strain genomes for metagenomic binning, comparative biology and taxonomic classification.</title>
        <authorList>
            <person name="Goeker M."/>
        </authorList>
    </citation>
    <scope>NUCLEOTIDE SEQUENCE [LARGE SCALE GENOMIC DNA]</scope>
    <source>
        <strain evidence="5 6">DSM 14823</strain>
    </source>
</reference>
<keyword evidence="1" id="KW-0805">Transcription regulation</keyword>
<dbReference type="InterPro" id="IPR046335">
    <property type="entry name" value="LacI/GalR-like_sensor"/>
</dbReference>
<dbReference type="OrthoDB" id="9778008at2"/>
<dbReference type="GO" id="GO:0000976">
    <property type="term" value="F:transcription cis-regulatory region binding"/>
    <property type="evidence" value="ECO:0007669"/>
    <property type="project" value="TreeGrafter"/>
</dbReference>
<dbReference type="SUPFAM" id="SSF53822">
    <property type="entry name" value="Periplasmic binding protein-like I"/>
    <property type="match status" value="1"/>
</dbReference>
<dbReference type="GO" id="GO:0003700">
    <property type="term" value="F:DNA-binding transcription factor activity"/>
    <property type="evidence" value="ECO:0007669"/>
    <property type="project" value="InterPro"/>
</dbReference>
<evidence type="ECO:0000313" key="5">
    <source>
        <dbReference type="EMBL" id="PVY45545.1"/>
    </source>
</evidence>
<organism evidence="5 6">
    <name type="scientific">Victivallis vadensis</name>
    <dbReference type="NCBI Taxonomy" id="172901"/>
    <lineage>
        <taxon>Bacteria</taxon>
        <taxon>Pseudomonadati</taxon>
        <taxon>Lentisphaerota</taxon>
        <taxon>Lentisphaeria</taxon>
        <taxon>Victivallales</taxon>
        <taxon>Victivallaceae</taxon>
        <taxon>Victivallis</taxon>
    </lineage>
</organism>
<dbReference type="InterPro" id="IPR018060">
    <property type="entry name" value="HTH_AraC"/>
</dbReference>
<dbReference type="EMBL" id="QEKH01000002">
    <property type="protein sequence ID" value="PVY45545.1"/>
    <property type="molecule type" value="Genomic_DNA"/>
</dbReference>
<evidence type="ECO:0000259" key="4">
    <source>
        <dbReference type="PROSITE" id="PS01124"/>
    </source>
</evidence>
<dbReference type="InterPro" id="IPR009057">
    <property type="entry name" value="Homeodomain-like_sf"/>
</dbReference>
<dbReference type="InterPro" id="IPR028082">
    <property type="entry name" value="Peripla_BP_I"/>
</dbReference>
<feature type="domain" description="HTH araC/xylS-type" evidence="4">
    <location>
        <begin position="274"/>
        <end position="373"/>
    </location>
</feature>
<sequence>MEKERKTVLLALAWHLEKLTQGIADYARAHNWHLLIHRGGELREILRRWRGNGIISSFWNAYTDSATEEVLAARSWDATRMVSLVPIRNPRIPCRVVREDDYAIGTLAAEYFLGTGHRNYAVYSDSVRMTGFRDRLRRSGFACCDLSPYRAAEREEAELLGWLRELPKPCAVFCENDWDAAELLNTAFWGKIAVPDELAILGVGNDELVCMAASVSLSSVDSRLYELGQLAAAELDKLIDGTEAPEGALFLKPEPLVVERRSTDFYAVENPELIRMIEYFRNHACEPFSVAEAARRFHTSESALYKLFVRNLKISPKQFVLEQRLRNACSYLKMERAWPMEEVARRAGFPTACAMFSTFQKRFGTSPGNWRKNSRSNINL</sequence>
<proteinExistence type="predicted"/>
<dbReference type="PANTHER" id="PTHR30146">
    <property type="entry name" value="LACI-RELATED TRANSCRIPTIONAL REPRESSOR"/>
    <property type="match status" value="1"/>
</dbReference>
<dbReference type="SMART" id="SM00342">
    <property type="entry name" value="HTH_ARAC"/>
    <property type="match status" value="1"/>
</dbReference>
<dbReference type="AlphaFoldDB" id="A0A2U1BA68"/>
<evidence type="ECO:0000313" key="6">
    <source>
        <dbReference type="Proteomes" id="UP000245959"/>
    </source>
</evidence>